<dbReference type="FunFam" id="3.40.50.10050:FF:000002">
    <property type="entry name" value="Eukaryotic translation initiation factor 5B"/>
    <property type="match status" value="1"/>
</dbReference>
<dbReference type="PANTHER" id="PTHR43381:SF4">
    <property type="entry name" value="EUKARYOTIC TRANSLATION INITIATION FACTOR 5B"/>
    <property type="match status" value="1"/>
</dbReference>
<feature type="region of interest" description="Disordered" evidence="14">
    <location>
        <begin position="529"/>
        <end position="578"/>
    </location>
</feature>
<feature type="region of interest" description="Disordered" evidence="14">
    <location>
        <begin position="90"/>
        <end position="163"/>
    </location>
</feature>
<feature type="compositionally biased region" description="Basic residues" evidence="14">
    <location>
        <begin position="458"/>
        <end position="470"/>
    </location>
</feature>
<dbReference type="Gene3D" id="2.40.30.10">
    <property type="entry name" value="Translation factors"/>
    <property type="match status" value="2"/>
</dbReference>
<dbReference type="FunFam" id="2.40.30.10:FF:000026">
    <property type="entry name" value="Eukaryotic translation initiation factor 5B"/>
    <property type="match status" value="1"/>
</dbReference>
<proteinExistence type="inferred from homology"/>
<feature type="compositionally biased region" description="Basic residues" evidence="14">
    <location>
        <begin position="322"/>
        <end position="331"/>
    </location>
</feature>
<evidence type="ECO:0000256" key="4">
    <source>
        <dbReference type="ARBA" id="ARBA00013824"/>
    </source>
</evidence>
<comment type="similarity">
    <text evidence="2">Belongs to the TRAFAC class translation factor GTPase superfamily. Classic translation factor GTPase family. IF-2 subfamily.</text>
</comment>
<dbReference type="InterPro" id="IPR015760">
    <property type="entry name" value="TIF_IF2"/>
</dbReference>
<evidence type="ECO:0000259" key="15">
    <source>
        <dbReference type="PROSITE" id="PS51722"/>
    </source>
</evidence>
<dbReference type="GO" id="GO:0003924">
    <property type="term" value="F:GTPase activity"/>
    <property type="evidence" value="ECO:0007669"/>
    <property type="project" value="InterPro"/>
</dbReference>
<dbReference type="GO" id="GO:0003743">
    <property type="term" value="F:translation initiation factor activity"/>
    <property type="evidence" value="ECO:0007669"/>
    <property type="project" value="UniProtKB-KW"/>
</dbReference>
<dbReference type="GO" id="GO:0005525">
    <property type="term" value="F:GTP binding"/>
    <property type="evidence" value="ECO:0007669"/>
    <property type="project" value="UniProtKB-KW"/>
</dbReference>
<dbReference type="STRING" id="246404.A0A507FGP0"/>
<keyword evidence="8" id="KW-0547">Nucleotide-binding</keyword>
<feature type="region of interest" description="Disordered" evidence="14">
    <location>
        <begin position="610"/>
        <end position="685"/>
    </location>
</feature>
<sequence>MPPKKGKGKKQQQQIHSDDDLEVQFDDAAPAAPTATERDAGDMNNMDEEGNDLGGLMSLMSKVKKGKAKKSKKAYDDEEEDAAAILAKLDALENGELVEESKPTSKGKKGGKKGKKADSDEENAAPTNDAEAEDDEKKASKGKPANNNAKKVGKKGKKNAYDDEEEDAAAILAKMDAEEAELAESNAQQPKGKAAAANKKGQKKGKKNLDDDEEDAVAMLERMDAEEAAAATQPQPAKAPAKAAVKSAAIEDDGEEEEGPKVKSKKEKEKERKERQKAAEKAKKAEGAALVAAAVASAPAPVKQDEDEDDDEEAGAAGGNAKNKKKKKKKATKDEEPVAAPATKKKAGGAIAALQQMMAAKKAAEDEERRLQEEEERKIKEEEERLAAIEAEKEAAKLKKKEKERLKKEELKKAGKYMTPAQKQAAALAAQKVQAMLAQGLKVAALEEPAGEESGDKKPKRVVYGKKKKPTPAAPAPQKSAADIAKEEADAKKAEEEAAEAAAAEAEAAEEARIQAEAMERARVALALTEGAEKPVEEWDKEEEVKDDWDASSEDDAKDNWDDESGDDAPAAKAVVEKPKPVAAVAPAPVLPVTATAKPVVSAATAKTAVVAPTSQEVAPTPNTPKAAVRVKAAEEDDEDEEDEDDDEEDEDDDDDDSDEDDSDYDSDEDDSEDEGPKMSATKKQELLRKLEVARKKEAAHKAALAARSKDDLRSPICCILGHVDTGKTKVLDKIRQTNVQEGEAGGITQQIGATFFPMEAIIQKTALLHKDKPADYKLPGLLIIDTPGHESFTNLRSRGSSLCNIAVLVVDIMHGLEPQTIESIGLLKARKTPFIVALNKIDRIYGWKAIPNCPTLDTLAQQPDFVIAEFNERVAKTKVAFAEQGLNAELYYNNKNISKYVSLVPTSAITGEGIPDLLHLLVDLTQNRLTDSLMYLSELECTVLEVKVIEGLGTTIDVVLSNGILHEGDKIILCGLNGPIVTNIRALLTPEPMRELRIKSAYVHHKQVKAALGVKISAPGLEKAIAGSRLMVLQEDDDVEDYVAEIMSDFSALNDKFITPQRGVCVQASTLGSLEALLTFLQSSNIPVSGYNIGPVHKKDIIRTSIMLEKHREFAMLLAFDVVIDRDAEEMAEREGIKIFKADIIYHLFDKFTAHMKAIEEQKKKDAAPQAVFPCVMRIIPGMVFNKRSPIIMGCDVIEGVLKVGTPICVVDENKMITSLGRCTGIELNRKSIQEVKKGGPSVSVKLEVPGYDTPKMFGRHFTMENELYSHITRASIDILKTTFRNELTMEDWKTVKRIKGILNVPDM</sequence>
<dbReference type="InterPro" id="IPR023115">
    <property type="entry name" value="TIF_IF2_dom3"/>
</dbReference>
<reference evidence="16 17" key="1">
    <citation type="journal article" date="2019" name="Sci. Rep.">
        <title>Comparative genomics of chytrid fungi reveal insights into the obligate biotrophic and pathogenic lifestyle of Synchytrium endobioticum.</title>
        <authorList>
            <person name="van de Vossenberg B.T.L.H."/>
            <person name="Warris S."/>
            <person name="Nguyen H.D.T."/>
            <person name="van Gent-Pelzer M.P.E."/>
            <person name="Joly D.L."/>
            <person name="van de Geest H.C."/>
            <person name="Bonants P.J.M."/>
            <person name="Smith D.S."/>
            <person name="Levesque C.A."/>
            <person name="van der Lee T.A.J."/>
        </authorList>
    </citation>
    <scope>NUCLEOTIDE SEQUENCE [LARGE SCALE GENOMIC DNA]</scope>
    <source>
        <strain evidence="16 17">CBS 675.73</strain>
    </source>
</reference>
<dbReference type="InterPro" id="IPR029459">
    <property type="entry name" value="EFTU-type"/>
</dbReference>
<feature type="compositionally biased region" description="Acidic residues" evidence="14">
    <location>
        <begin position="305"/>
        <end position="314"/>
    </location>
</feature>
<evidence type="ECO:0000256" key="2">
    <source>
        <dbReference type="ARBA" id="ARBA00007733"/>
    </source>
</evidence>
<dbReference type="InterPro" id="IPR005225">
    <property type="entry name" value="Small_GTP-bd"/>
</dbReference>
<evidence type="ECO:0000256" key="3">
    <source>
        <dbReference type="ARBA" id="ARBA00011986"/>
    </source>
</evidence>
<feature type="compositionally biased region" description="Basic residues" evidence="14">
    <location>
        <begin position="1"/>
        <end position="10"/>
    </location>
</feature>
<dbReference type="Pfam" id="PF14578">
    <property type="entry name" value="GTP_EFTU_D4"/>
    <property type="match status" value="1"/>
</dbReference>
<dbReference type="FunFam" id="2.40.30.10:FF:000013">
    <property type="entry name" value="eukaryotic translation initiation factor 5B"/>
    <property type="match status" value="1"/>
</dbReference>
<organism evidence="16 17">
    <name type="scientific">Chytriomyces confervae</name>
    <dbReference type="NCBI Taxonomy" id="246404"/>
    <lineage>
        <taxon>Eukaryota</taxon>
        <taxon>Fungi</taxon>
        <taxon>Fungi incertae sedis</taxon>
        <taxon>Chytridiomycota</taxon>
        <taxon>Chytridiomycota incertae sedis</taxon>
        <taxon>Chytridiomycetes</taxon>
        <taxon>Chytridiales</taxon>
        <taxon>Chytriomycetaceae</taxon>
        <taxon>Chytriomyces</taxon>
    </lineage>
</organism>
<dbReference type="PROSITE" id="PS51722">
    <property type="entry name" value="G_TR_2"/>
    <property type="match status" value="1"/>
</dbReference>
<dbReference type="CDD" id="cd01887">
    <property type="entry name" value="IF2_eIF5B"/>
    <property type="match status" value="1"/>
</dbReference>
<dbReference type="SUPFAM" id="SSF52156">
    <property type="entry name" value="Initiation factor IF2/eIF5b, domain 3"/>
    <property type="match status" value="1"/>
</dbReference>
<evidence type="ECO:0000256" key="13">
    <source>
        <dbReference type="ARBA" id="ARBA00048107"/>
    </source>
</evidence>
<keyword evidence="17" id="KW-1185">Reference proteome</keyword>
<evidence type="ECO:0000256" key="11">
    <source>
        <dbReference type="ARBA" id="ARBA00023134"/>
    </source>
</evidence>
<dbReference type="Pfam" id="PF00009">
    <property type="entry name" value="GTP_EFTU"/>
    <property type="match status" value="1"/>
</dbReference>
<evidence type="ECO:0000256" key="12">
    <source>
        <dbReference type="ARBA" id="ARBA00032478"/>
    </source>
</evidence>
<dbReference type="Proteomes" id="UP000320333">
    <property type="component" value="Unassembled WGS sequence"/>
</dbReference>
<feature type="compositionally biased region" description="Basic and acidic residues" evidence="14">
    <location>
        <begin position="362"/>
        <end position="381"/>
    </location>
</feature>
<evidence type="ECO:0000256" key="1">
    <source>
        <dbReference type="ARBA" id="ARBA00004496"/>
    </source>
</evidence>
<feature type="compositionally biased region" description="Acidic residues" evidence="14">
    <location>
        <begin position="539"/>
        <end position="567"/>
    </location>
</feature>
<dbReference type="CDD" id="cd03703">
    <property type="entry name" value="aeIF5B_II"/>
    <property type="match status" value="1"/>
</dbReference>
<dbReference type="FunFam" id="3.40.50.300:FF:000112">
    <property type="entry name" value="Eukaryotic translation initiation factor 5B"/>
    <property type="match status" value="1"/>
</dbReference>
<dbReference type="OrthoDB" id="4928at2759"/>
<name>A0A507FGP0_9FUNG</name>
<evidence type="ECO:0000256" key="5">
    <source>
        <dbReference type="ARBA" id="ARBA00022490"/>
    </source>
</evidence>
<feature type="compositionally biased region" description="Low complexity" evidence="14">
    <location>
        <begin position="348"/>
        <end position="361"/>
    </location>
</feature>
<evidence type="ECO:0000256" key="8">
    <source>
        <dbReference type="ARBA" id="ARBA00022741"/>
    </source>
</evidence>
<dbReference type="InterPro" id="IPR036925">
    <property type="entry name" value="TIF_IF2_dom3_sf"/>
</dbReference>
<keyword evidence="7" id="KW-0479">Metal-binding</keyword>
<dbReference type="PRINTS" id="PR00315">
    <property type="entry name" value="ELONGATNFCT"/>
</dbReference>
<dbReference type="InterPro" id="IPR027417">
    <property type="entry name" value="P-loop_NTPase"/>
</dbReference>
<feature type="compositionally biased region" description="Basic and acidic residues" evidence="14">
    <location>
        <begin position="484"/>
        <end position="496"/>
    </location>
</feature>
<dbReference type="Pfam" id="PF11987">
    <property type="entry name" value="IF-2"/>
    <property type="match status" value="1"/>
</dbReference>
<evidence type="ECO:0000256" key="6">
    <source>
        <dbReference type="ARBA" id="ARBA00022540"/>
    </source>
</evidence>
<dbReference type="Gene3D" id="3.40.50.10050">
    <property type="entry name" value="Translation initiation factor IF- 2, domain 3"/>
    <property type="match status" value="1"/>
</dbReference>
<evidence type="ECO:0000313" key="16">
    <source>
        <dbReference type="EMBL" id="TPX74446.1"/>
    </source>
</evidence>
<dbReference type="InterPro" id="IPR000795">
    <property type="entry name" value="T_Tr_GTP-bd_dom"/>
</dbReference>
<comment type="caution">
    <text evidence="16">The sequence shown here is derived from an EMBL/GenBank/DDBJ whole genome shotgun (WGS) entry which is preliminary data.</text>
</comment>
<evidence type="ECO:0000256" key="9">
    <source>
        <dbReference type="ARBA" id="ARBA00022801"/>
    </source>
</evidence>
<comment type="catalytic activity">
    <reaction evidence="13">
        <text>GTP + H2O = GDP + phosphate + H(+)</text>
        <dbReference type="Rhea" id="RHEA:19669"/>
        <dbReference type="ChEBI" id="CHEBI:15377"/>
        <dbReference type="ChEBI" id="CHEBI:15378"/>
        <dbReference type="ChEBI" id="CHEBI:37565"/>
        <dbReference type="ChEBI" id="CHEBI:43474"/>
        <dbReference type="ChEBI" id="CHEBI:58189"/>
        <dbReference type="EC" id="3.6.5.3"/>
    </reaction>
</comment>
<feature type="region of interest" description="Disordered" evidence="14">
    <location>
        <begin position="446"/>
        <end position="513"/>
    </location>
</feature>
<accession>A0A507FGP0</accession>
<dbReference type="EC" id="3.6.5.3" evidence="3"/>
<dbReference type="NCBIfam" id="TIGR00231">
    <property type="entry name" value="small_GTP"/>
    <property type="match status" value="1"/>
</dbReference>
<feature type="compositionally biased region" description="Basic residues" evidence="14">
    <location>
        <begin position="105"/>
        <end position="115"/>
    </location>
</feature>
<dbReference type="SUPFAM" id="SSF50447">
    <property type="entry name" value="Translation proteins"/>
    <property type="match status" value="1"/>
</dbReference>
<dbReference type="Gene3D" id="3.40.50.300">
    <property type="entry name" value="P-loop containing nucleotide triphosphate hydrolases"/>
    <property type="match status" value="1"/>
</dbReference>
<keyword evidence="11" id="KW-0342">GTP-binding</keyword>
<dbReference type="GO" id="GO:0046872">
    <property type="term" value="F:metal ion binding"/>
    <property type="evidence" value="ECO:0007669"/>
    <property type="project" value="UniProtKB-KW"/>
</dbReference>
<dbReference type="NCBIfam" id="NF003078">
    <property type="entry name" value="PRK04004.1"/>
    <property type="match status" value="1"/>
</dbReference>
<dbReference type="PANTHER" id="PTHR43381">
    <property type="entry name" value="TRANSLATION INITIATION FACTOR IF-2-RELATED"/>
    <property type="match status" value="1"/>
</dbReference>
<dbReference type="GO" id="GO:0005739">
    <property type="term" value="C:mitochondrion"/>
    <property type="evidence" value="ECO:0007669"/>
    <property type="project" value="TreeGrafter"/>
</dbReference>
<feature type="region of interest" description="Disordered" evidence="14">
    <location>
        <begin position="178"/>
        <end position="381"/>
    </location>
</feature>
<evidence type="ECO:0000256" key="14">
    <source>
        <dbReference type="SAM" id="MobiDB-lite"/>
    </source>
</evidence>
<evidence type="ECO:0000256" key="7">
    <source>
        <dbReference type="ARBA" id="ARBA00022723"/>
    </source>
</evidence>
<keyword evidence="9" id="KW-0378">Hydrolase</keyword>
<dbReference type="EMBL" id="QEAP01000125">
    <property type="protein sequence ID" value="TPX74446.1"/>
    <property type="molecule type" value="Genomic_DNA"/>
</dbReference>
<feature type="compositionally biased region" description="Basic and acidic residues" evidence="14">
    <location>
        <begin position="266"/>
        <end position="286"/>
    </location>
</feature>
<feature type="compositionally biased region" description="Low complexity" evidence="14">
    <location>
        <begin position="186"/>
        <end position="199"/>
    </location>
</feature>
<keyword evidence="5" id="KW-0963">Cytoplasm</keyword>
<evidence type="ECO:0000313" key="17">
    <source>
        <dbReference type="Proteomes" id="UP000320333"/>
    </source>
</evidence>
<keyword evidence="10" id="KW-0648">Protein biosynthesis</keyword>
<keyword evidence="6" id="KW-0396">Initiation factor</keyword>
<evidence type="ECO:0000256" key="10">
    <source>
        <dbReference type="ARBA" id="ARBA00022917"/>
    </source>
</evidence>
<dbReference type="SUPFAM" id="SSF52540">
    <property type="entry name" value="P-loop containing nucleoside triphosphate hydrolases"/>
    <property type="match status" value="1"/>
</dbReference>
<feature type="compositionally biased region" description="Acidic residues" evidence="14">
    <location>
        <begin position="635"/>
        <end position="674"/>
    </location>
</feature>
<feature type="compositionally biased region" description="Low complexity" evidence="14">
    <location>
        <begin position="228"/>
        <end position="248"/>
    </location>
</feature>
<dbReference type="InterPro" id="IPR009000">
    <property type="entry name" value="Transl_B-barrel_sf"/>
</dbReference>
<comment type="subcellular location">
    <subcellularLocation>
        <location evidence="1">Cytoplasm</location>
    </subcellularLocation>
</comment>
<gene>
    <name evidence="16" type="ORF">CcCBS67573_g04280</name>
</gene>
<feature type="compositionally biased region" description="Low complexity" evidence="14">
    <location>
        <begin position="26"/>
        <end position="35"/>
    </location>
</feature>
<feature type="region of interest" description="Disordered" evidence="14">
    <location>
        <begin position="1"/>
        <end position="59"/>
    </location>
</feature>
<feature type="domain" description="Tr-type G" evidence="15">
    <location>
        <begin position="713"/>
        <end position="931"/>
    </location>
</feature>
<protein>
    <recommendedName>
        <fullName evidence="4">Eukaryotic translation initiation factor 5B</fullName>
        <ecNumber evidence="3">3.6.5.3</ecNumber>
    </recommendedName>
    <alternativeName>
        <fullName evidence="12">Translation initiation factor IF-2</fullName>
    </alternativeName>
</protein>
<feature type="compositionally biased region" description="Low complexity" evidence="14">
    <location>
        <begin position="287"/>
        <end position="302"/>
    </location>
</feature>